<keyword evidence="3" id="KW-0378">Hydrolase</keyword>
<dbReference type="Pfam" id="PF00756">
    <property type="entry name" value="Esterase"/>
    <property type="match status" value="1"/>
</dbReference>
<feature type="signal peptide" evidence="2">
    <location>
        <begin position="1"/>
        <end position="28"/>
    </location>
</feature>
<dbReference type="InterPro" id="IPR000801">
    <property type="entry name" value="Esterase-like"/>
</dbReference>
<dbReference type="PANTHER" id="PTHR48098">
    <property type="entry name" value="ENTEROCHELIN ESTERASE-RELATED"/>
    <property type="match status" value="1"/>
</dbReference>
<dbReference type="GO" id="GO:0016787">
    <property type="term" value="F:hydrolase activity"/>
    <property type="evidence" value="ECO:0007669"/>
    <property type="project" value="UniProtKB-KW"/>
</dbReference>
<evidence type="ECO:0000313" key="3">
    <source>
        <dbReference type="EMBL" id="SFD71520.1"/>
    </source>
</evidence>
<feature type="region of interest" description="Disordered" evidence="1">
    <location>
        <begin position="34"/>
        <end position="69"/>
    </location>
</feature>
<evidence type="ECO:0000256" key="2">
    <source>
        <dbReference type="SAM" id="SignalP"/>
    </source>
</evidence>
<evidence type="ECO:0000313" key="4">
    <source>
        <dbReference type="Proteomes" id="UP000198716"/>
    </source>
</evidence>
<keyword evidence="2" id="KW-0732">Signal</keyword>
<dbReference type="SUPFAM" id="SSF53474">
    <property type="entry name" value="alpha/beta-Hydrolases"/>
    <property type="match status" value="1"/>
</dbReference>
<dbReference type="GO" id="GO:0016747">
    <property type="term" value="F:acyltransferase activity, transferring groups other than amino-acyl groups"/>
    <property type="evidence" value="ECO:0007669"/>
    <property type="project" value="TreeGrafter"/>
</dbReference>
<evidence type="ECO:0000256" key="1">
    <source>
        <dbReference type="SAM" id="MobiDB-lite"/>
    </source>
</evidence>
<dbReference type="EMBL" id="FOMZ01000002">
    <property type="protein sequence ID" value="SFD71520.1"/>
    <property type="molecule type" value="Genomic_DNA"/>
</dbReference>
<dbReference type="Gene3D" id="3.40.50.1820">
    <property type="entry name" value="alpha/beta hydrolase"/>
    <property type="match status" value="1"/>
</dbReference>
<proteinExistence type="predicted"/>
<gene>
    <name evidence="3" type="ORF">SAMN04487819_102267</name>
</gene>
<name>A0A1I1UU21_9ACTN</name>
<dbReference type="AlphaFoldDB" id="A0A1I1UU21"/>
<dbReference type="PANTHER" id="PTHR48098:SF1">
    <property type="entry name" value="DIACYLGLYCEROL ACYLTRANSFERASE_MYCOLYLTRANSFERASE AG85A"/>
    <property type="match status" value="1"/>
</dbReference>
<feature type="chain" id="PRO_5039691106" evidence="2">
    <location>
        <begin position="29"/>
        <end position="359"/>
    </location>
</feature>
<accession>A0A1I1UU21</accession>
<dbReference type="Proteomes" id="UP000198716">
    <property type="component" value="Unassembled WGS sequence"/>
</dbReference>
<keyword evidence="4" id="KW-1185">Reference proteome</keyword>
<protein>
    <submittedName>
        <fullName evidence="3">S-formylglutathione hydrolase FrmB</fullName>
    </submittedName>
</protein>
<dbReference type="InterPro" id="IPR029058">
    <property type="entry name" value="AB_hydrolase_fold"/>
</dbReference>
<sequence length="359" mass="39834">MSIRRTLRVAGRALAVSLVLVISQLPVATVAGGAADPGGDNGPDTELFSTGPPSWVHDGSGARGEPADNGARIVSRNWVGQRALDLGIRSPSLADVGMVRVLLPPGWRTQPSKEWPVLYLLHGCCEPADYRSWTEFTDVRRFVADKPVMVVMPSDGSAGMYSQWRNFGMATVPDWETFHLTEVRQILERNYNAGTRRAVAGVSIGGFGAMHYAFRYPDMFRAAASYSGMLHTTGPFVPEIVKGILIREGYYDWRALWGDDRANRELWRAHNPYNNVGALRGTDLYVSGGNGIAGPLDPKPKLDVLESSALYTSKFFVRKLRANDIPVTTDFYGRGTHSWPYWERALHRSWPMLTADLYQ</sequence>
<dbReference type="InterPro" id="IPR050583">
    <property type="entry name" value="Mycobacterial_A85_antigen"/>
</dbReference>
<organism evidence="3 4">
    <name type="scientific">Actinopolyspora alba</name>
    <dbReference type="NCBI Taxonomy" id="673379"/>
    <lineage>
        <taxon>Bacteria</taxon>
        <taxon>Bacillati</taxon>
        <taxon>Actinomycetota</taxon>
        <taxon>Actinomycetes</taxon>
        <taxon>Actinopolysporales</taxon>
        <taxon>Actinopolysporaceae</taxon>
        <taxon>Actinopolyspora</taxon>
        <taxon>Actinopolyspora alba group</taxon>
    </lineage>
</organism>
<reference evidence="4" key="1">
    <citation type="submission" date="2016-10" db="EMBL/GenBank/DDBJ databases">
        <authorList>
            <person name="Varghese N."/>
            <person name="Submissions S."/>
        </authorList>
    </citation>
    <scope>NUCLEOTIDE SEQUENCE [LARGE SCALE GENOMIC DNA]</scope>
    <source>
        <strain evidence="4">DSM 45004</strain>
    </source>
</reference>